<evidence type="ECO:0000313" key="1">
    <source>
        <dbReference type="EMBL" id="TWT84701.1"/>
    </source>
</evidence>
<sequence length="466" mass="51833">MHNHCPRFLNAAFFGLLIFGLWVPSAVYSKPPGEPNPIQYVVLEGGGPDQGPGPDVCKNMSALSERFGPVSASSDRMIAYGVQQLRILSRSTDVVRRDVNQALDLAERTGIPVFLHVDSCYGWGADSEKKQEDAPSAKFWQHPEMREWDRFPNGDQLQERVPRPWLHWGPWCSPAPAVAAFGSPTFVTFATSQLDEGVLLPVASRLRKWQRDGREYLFAGINIGWEAHFPNFGDPAMLRSIELAGGVVRAEYPRSARGVEMDRDFVGKQLGYASLHWRGWNEERLRLAAKQEGITRDVKFQQLCYESLHDFMETMAKACCDQGITADRVFTHIVALASVQNATTIRPPIWTAVNPYSTPGFTMDNRGGAKFDLAETVRQVRAANGNHDVHFGVVESYFNLGGRVYFNDTAECLSEIKAMFAAGARVQAFYGGFPLAANRIPKPALVAIEQWLSGNQAIAPEQRKGN</sequence>
<comment type="caution">
    <text evidence="1">The sequence shown here is derived from an EMBL/GenBank/DDBJ whole genome shotgun (WGS) entry which is preliminary data.</text>
</comment>
<reference evidence="1 2" key="1">
    <citation type="submission" date="2019-02" db="EMBL/GenBank/DDBJ databases">
        <title>Deep-cultivation of Planctomycetes and their phenomic and genomic characterization uncovers novel biology.</title>
        <authorList>
            <person name="Wiegand S."/>
            <person name="Jogler M."/>
            <person name="Boedeker C."/>
            <person name="Pinto D."/>
            <person name="Vollmers J."/>
            <person name="Rivas-Marin E."/>
            <person name="Kohn T."/>
            <person name="Peeters S.H."/>
            <person name="Heuer A."/>
            <person name="Rast P."/>
            <person name="Oberbeckmann S."/>
            <person name="Bunk B."/>
            <person name="Jeske O."/>
            <person name="Meyerdierks A."/>
            <person name="Storesund J.E."/>
            <person name="Kallscheuer N."/>
            <person name="Luecker S."/>
            <person name="Lage O.M."/>
            <person name="Pohl T."/>
            <person name="Merkel B.J."/>
            <person name="Hornburger P."/>
            <person name="Mueller R.-W."/>
            <person name="Bruemmer F."/>
            <person name="Labrenz M."/>
            <person name="Spormann A.M."/>
            <person name="Op Den Camp H."/>
            <person name="Overmann J."/>
            <person name="Amann R."/>
            <person name="Jetten M.S.M."/>
            <person name="Mascher T."/>
            <person name="Medema M.H."/>
            <person name="Devos D.P."/>
            <person name="Kaster A.-K."/>
            <person name="Ovreas L."/>
            <person name="Rohde M."/>
            <person name="Galperin M.Y."/>
            <person name="Jogler C."/>
        </authorList>
    </citation>
    <scope>NUCLEOTIDE SEQUENCE [LARGE SCALE GENOMIC DNA]</scope>
    <source>
        <strain evidence="1 2">CA13</strain>
    </source>
</reference>
<dbReference type="EMBL" id="SJPJ01000001">
    <property type="protein sequence ID" value="TWT84701.1"/>
    <property type="molecule type" value="Genomic_DNA"/>
</dbReference>
<protein>
    <submittedName>
        <fullName evidence="1">Uncharacterized protein</fullName>
    </submittedName>
</protein>
<keyword evidence="2" id="KW-1185">Reference proteome</keyword>
<accession>A0A5C5ZD02</accession>
<proteinExistence type="predicted"/>
<dbReference type="Proteomes" id="UP000315010">
    <property type="component" value="Unassembled WGS sequence"/>
</dbReference>
<gene>
    <name evidence="1" type="ORF">CA13_61810</name>
</gene>
<evidence type="ECO:0000313" key="2">
    <source>
        <dbReference type="Proteomes" id="UP000315010"/>
    </source>
</evidence>
<name>A0A5C5ZD02_9BACT</name>
<organism evidence="1 2">
    <name type="scientific">Novipirellula herctigrandis</name>
    <dbReference type="NCBI Taxonomy" id="2527986"/>
    <lineage>
        <taxon>Bacteria</taxon>
        <taxon>Pseudomonadati</taxon>
        <taxon>Planctomycetota</taxon>
        <taxon>Planctomycetia</taxon>
        <taxon>Pirellulales</taxon>
        <taxon>Pirellulaceae</taxon>
        <taxon>Novipirellula</taxon>
    </lineage>
</organism>
<dbReference type="AlphaFoldDB" id="A0A5C5ZD02"/>